<evidence type="ECO:0000259" key="5">
    <source>
        <dbReference type="Pfam" id="PF04542"/>
    </source>
</evidence>
<dbReference type="InterPro" id="IPR013325">
    <property type="entry name" value="RNA_pol_sigma_r2"/>
</dbReference>
<sequence length="165" mass="19732">MTKSIRQQFNFEEIYHQYNPLIKASVKRTQIRGFHEDLMQAGYMALWKAYETHNPEKGPFPAYAKLCVSYELLTYFKSEYTYQGHNMPTDFQETYEERGHATDRYTEDDFGHYLSLLSDKERIWAYEHCVNDLPPRMIAKKYRVSVSAVKDWRKRAIARLQNVLK</sequence>
<dbReference type="EC" id="2.7.7.6" evidence="6"/>
<dbReference type="Pfam" id="PF04542">
    <property type="entry name" value="Sigma70_r2"/>
    <property type="match status" value="1"/>
</dbReference>
<gene>
    <name evidence="6" type="ORF">JOD17_001942</name>
</gene>
<evidence type="ECO:0000256" key="1">
    <source>
        <dbReference type="ARBA" id="ARBA00023015"/>
    </source>
</evidence>
<keyword evidence="3" id="KW-0238">DNA-binding</keyword>
<dbReference type="InterPro" id="IPR014284">
    <property type="entry name" value="RNA_pol_sigma-70_dom"/>
</dbReference>
<dbReference type="InterPro" id="IPR036388">
    <property type="entry name" value="WH-like_DNA-bd_sf"/>
</dbReference>
<feature type="domain" description="RNA polymerase sigma-70 region 2" evidence="5">
    <location>
        <begin position="14"/>
        <end position="78"/>
    </location>
</feature>
<dbReference type="SUPFAM" id="SSF88659">
    <property type="entry name" value="Sigma3 and sigma4 domains of RNA polymerase sigma factors"/>
    <property type="match status" value="1"/>
</dbReference>
<dbReference type="SUPFAM" id="SSF88946">
    <property type="entry name" value="Sigma2 domain of RNA polymerase sigma factors"/>
    <property type="match status" value="1"/>
</dbReference>
<dbReference type="GO" id="GO:0000428">
    <property type="term" value="C:DNA-directed RNA polymerase complex"/>
    <property type="evidence" value="ECO:0007669"/>
    <property type="project" value="UniProtKB-KW"/>
</dbReference>
<evidence type="ECO:0000313" key="6">
    <source>
        <dbReference type="EMBL" id="MBM7632848.1"/>
    </source>
</evidence>
<keyword evidence="2" id="KW-0731">Sigma factor</keyword>
<proteinExistence type="predicted"/>
<dbReference type="Proteomes" id="UP000741863">
    <property type="component" value="Unassembled WGS sequence"/>
</dbReference>
<evidence type="ECO:0000256" key="2">
    <source>
        <dbReference type="ARBA" id="ARBA00023082"/>
    </source>
</evidence>
<protein>
    <submittedName>
        <fullName evidence="6">DNA-directed RNA polymerase</fullName>
        <ecNumber evidence="6">2.7.7.6</ecNumber>
    </submittedName>
</protein>
<keyword evidence="4" id="KW-0804">Transcription</keyword>
<dbReference type="PANTHER" id="PTHR30385">
    <property type="entry name" value="SIGMA FACTOR F FLAGELLAR"/>
    <property type="match status" value="1"/>
</dbReference>
<comment type="caution">
    <text evidence="6">The sequence shown here is derived from an EMBL/GenBank/DDBJ whole genome shotgun (WGS) entry which is preliminary data.</text>
</comment>
<keyword evidence="6" id="KW-0240">DNA-directed RNA polymerase</keyword>
<reference evidence="6 7" key="1">
    <citation type="submission" date="2021-01" db="EMBL/GenBank/DDBJ databases">
        <title>Genomic Encyclopedia of Type Strains, Phase IV (KMG-IV): sequencing the most valuable type-strain genomes for metagenomic binning, comparative biology and taxonomic classification.</title>
        <authorList>
            <person name="Goeker M."/>
        </authorList>
    </citation>
    <scope>NUCLEOTIDE SEQUENCE [LARGE SCALE GENOMIC DNA]</scope>
    <source>
        <strain evidence="6 7">DSM 25540</strain>
    </source>
</reference>
<keyword evidence="6" id="KW-0548">Nucleotidyltransferase</keyword>
<dbReference type="EMBL" id="JAFBEC010000005">
    <property type="protein sequence ID" value="MBM7632848.1"/>
    <property type="molecule type" value="Genomic_DNA"/>
</dbReference>
<dbReference type="InterPro" id="IPR013324">
    <property type="entry name" value="RNA_pol_sigma_r3/r4-like"/>
</dbReference>
<dbReference type="Gene3D" id="1.10.1740.10">
    <property type="match status" value="1"/>
</dbReference>
<evidence type="ECO:0000313" key="7">
    <source>
        <dbReference type="Proteomes" id="UP000741863"/>
    </source>
</evidence>
<accession>A0ABS2PDG9</accession>
<name>A0ABS2PDG9_9BACL</name>
<keyword evidence="1" id="KW-0805">Transcription regulation</keyword>
<keyword evidence="6" id="KW-0808">Transferase</keyword>
<evidence type="ECO:0000256" key="4">
    <source>
        <dbReference type="ARBA" id="ARBA00023163"/>
    </source>
</evidence>
<dbReference type="NCBIfam" id="TIGR02937">
    <property type="entry name" value="sigma70-ECF"/>
    <property type="match status" value="1"/>
</dbReference>
<dbReference type="Gene3D" id="1.10.10.10">
    <property type="entry name" value="Winged helix-like DNA-binding domain superfamily/Winged helix DNA-binding domain"/>
    <property type="match status" value="1"/>
</dbReference>
<dbReference type="RefSeq" id="WP_204697283.1">
    <property type="nucleotide sequence ID" value="NZ_JAFBEC010000005.1"/>
</dbReference>
<evidence type="ECO:0000256" key="3">
    <source>
        <dbReference type="ARBA" id="ARBA00023125"/>
    </source>
</evidence>
<organism evidence="6 7">
    <name type="scientific">Geomicrobium sediminis</name>
    <dbReference type="NCBI Taxonomy" id="1347788"/>
    <lineage>
        <taxon>Bacteria</taxon>
        <taxon>Bacillati</taxon>
        <taxon>Bacillota</taxon>
        <taxon>Bacilli</taxon>
        <taxon>Bacillales</taxon>
        <taxon>Geomicrobium</taxon>
    </lineage>
</organism>
<dbReference type="GO" id="GO:0003899">
    <property type="term" value="F:DNA-directed RNA polymerase activity"/>
    <property type="evidence" value="ECO:0007669"/>
    <property type="project" value="UniProtKB-EC"/>
</dbReference>
<dbReference type="InterPro" id="IPR007627">
    <property type="entry name" value="RNA_pol_sigma70_r2"/>
</dbReference>
<keyword evidence="7" id="KW-1185">Reference proteome</keyword>